<sequence>MPGAPRFVRQRHLGLRRGGDELNRRHPLGTTDELTRQQPAAGLDRVRGWLRGRGGINAQQRHASGIVQQLAAAEIARQQPGGRDLREGRSRLFIDPTVVGRHDQR</sequence>
<evidence type="ECO:0000313" key="2">
    <source>
        <dbReference type="EMBL" id="MPN08576.1"/>
    </source>
</evidence>
<reference evidence="2" key="1">
    <citation type="submission" date="2019-08" db="EMBL/GenBank/DDBJ databases">
        <authorList>
            <person name="Kucharzyk K."/>
            <person name="Murdoch R.W."/>
            <person name="Higgins S."/>
            <person name="Loffler F."/>
        </authorList>
    </citation>
    <scope>NUCLEOTIDE SEQUENCE</scope>
</reference>
<feature type="region of interest" description="Disordered" evidence="1">
    <location>
        <begin position="1"/>
        <end position="40"/>
    </location>
</feature>
<comment type="caution">
    <text evidence="2">The sequence shown here is derived from an EMBL/GenBank/DDBJ whole genome shotgun (WGS) entry which is preliminary data.</text>
</comment>
<organism evidence="2">
    <name type="scientific">bioreactor metagenome</name>
    <dbReference type="NCBI Taxonomy" id="1076179"/>
    <lineage>
        <taxon>unclassified sequences</taxon>
        <taxon>metagenomes</taxon>
        <taxon>ecological metagenomes</taxon>
    </lineage>
</organism>
<dbReference type="EMBL" id="VSSQ01054633">
    <property type="protein sequence ID" value="MPN08576.1"/>
    <property type="molecule type" value="Genomic_DNA"/>
</dbReference>
<accession>A0A645F4M0</accession>
<dbReference type="AlphaFoldDB" id="A0A645F4M0"/>
<proteinExistence type="predicted"/>
<name>A0A645F4M0_9ZZZZ</name>
<evidence type="ECO:0000256" key="1">
    <source>
        <dbReference type="SAM" id="MobiDB-lite"/>
    </source>
</evidence>
<protein>
    <submittedName>
        <fullName evidence="2">Uncharacterized protein</fullName>
    </submittedName>
</protein>
<gene>
    <name evidence="2" type="ORF">SDC9_155859</name>
</gene>